<evidence type="ECO:0000313" key="9">
    <source>
        <dbReference type="Proteomes" id="UP000275267"/>
    </source>
</evidence>
<gene>
    <name evidence="8" type="ORF">C2845_PM16G12510</name>
</gene>
<evidence type="ECO:0000256" key="6">
    <source>
        <dbReference type="PROSITE-ProRule" id="PRU10141"/>
    </source>
</evidence>
<evidence type="ECO:0008006" key="10">
    <source>
        <dbReference type="Google" id="ProtNLM"/>
    </source>
</evidence>
<name>A0A3L6PVD3_PANMI</name>
<dbReference type="EMBL" id="PQIB02000015">
    <property type="protein sequence ID" value="RLM65244.1"/>
    <property type="molecule type" value="Genomic_DNA"/>
</dbReference>
<keyword evidence="1" id="KW-0597">Phosphoprotein</keyword>
<dbReference type="SUPFAM" id="SSF56112">
    <property type="entry name" value="Protein kinase-like (PK-like)"/>
    <property type="match status" value="1"/>
</dbReference>
<dbReference type="GO" id="GO:0016301">
    <property type="term" value="F:kinase activity"/>
    <property type="evidence" value="ECO:0007669"/>
    <property type="project" value="UniProtKB-KW"/>
</dbReference>
<protein>
    <recommendedName>
        <fullName evidence="10">Protein kinase domain-containing protein</fullName>
    </recommendedName>
</protein>
<evidence type="ECO:0000256" key="4">
    <source>
        <dbReference type="ARBA" id="ARBA00022777"/>
    </source>
</evidence>
<dbReference type="InterPro" id="IPR052101">
    <property type="entry name" value="Plant_StressResp_Kinase"/>
</dbReference>
<feature type="binding site" evidence="6">
    <location>
        <position position="164"/>
    </location>
    <ligand>
        <name>ATP</name>
        <dbReference type="ChEBI" id="CHEBI:30616"/>
    </ligand>
</feature>
<keyword evidence="4" id="KW-0418">Kinase</keyword>
<dbReference type="Proteomes" id="UP000275267">
    <property type="component" value="Unassembled WGS sequence"/>
</dbReference>
<dbReference type="PROSITE" id="PS00107">
    <property type="entry name" value="PROTEIN_KINASE_ATP"/>
    <property type="match status" value="1"/>
</dbReference>
<dbReference type="InterPro" id="IPR017441">
    <property type="entry name" value="Protein_kinase_ATP_BS"/>
</dbReference>
<evidence type="ECO:0000256" key="2">
    <source>
        <dbReference type="ARBA" id="ARBA00022679"/>
    </source>
</evidence>
<dbReference type="STRING" id="4540.A0A3L6PVD3"/>
<proteinExistence type="predicted"/>
<comment type="caution">
    <text evidence="8">The sequence shown here is derived from an EMBL/GenBank/DDBJ whole genome shotgun (WGS) entry which is preliminary data.</text>
</comment>
<evidence type="ECO:0000256" key="5">
    <source>
        <dbReference type="ARBA" id="ARBA00022840"/>
    </source>
</evidence>
<organism evidence="8 9">
    <name type="scientific">Panicum miliaceum</name>
    <name type="common">Proso millet</name>
    <name type="synonym">Broomcorn millet</name>
    <dbReference type="NCBI Taxonomy" id="4540"/>
    <lineage>
        <taxon>Eukaryota</taxon>
        <taxon>Viridiplantae</taxon>
        <taxon>Streptophyta</taxon>
        <taxon>Embryophyta</taxon>
        <taxon>Tracheophyta</taxon>
        <taxon>Spermatophyta</taxon>
        <taxon>Magnoliopsida</taxon>
        <taxon>Liliopsida</taxon>
        <taxon>Poales</taxon>
        <taxon>Poaceae</taxon>
        <taxon>PACMAD clade</taxon>
        <taxon>Panicoideae</taxon>
        <taxon>Panicodae</taxon>
        <taxon>Paniceae</taxon>
        <taxon>Panicinae</taxon>
        <taxon>Panicum</taxon>
        <taxon>Panicum sect. Panicum</taxon>
    </lineage>
</organism>
<reference evidence="9" key="1">
    <citation type="journal article" date="2019" name="Nat. Commun.">
        <title>The genome of broomcorn millet.</title>
        <authorList>
            <person name="Zou C."/>
            <person name="Miki D."/>
            <person name="Li D."/>
            <person name="Tang Q."/>
            <person name="Xiao L."/>
            <person name="Rajput S."/>
            <person name="Deng P."/>
            <person name="Jia W."/>
            <person name="Huang R."/>
            <person name="Zhang M."/>
            <person name="Sun Y."/>
            <person name="Hu J."/>
            <person name="Fu X."/>
            <person name="Schnable P.S."/>
            <person name="Li F."/>
            <person name="Zhang H."/>
            <person name="Feng B."/>
            <person name="Zhu X."/>
            <person name="Liu R."/>
            <person name="Schnable J.C."/>
            <person name="Zhu J.-K."/>
            <person name="Zhang H."/>
        </authorList>
    </citation>
    <scope>NUCLEOTIDE SEQUENCE [LARGE SCALE GENOMIC DNA]</scope>
</reference>
<dbReference type="PANTHER" id="PTHR47983:SF32">
    <property type="entry name" value="PROTEIN KINASE DOMAIN-CONTAINING PROTEIN"/>
    <property type="match status" value="1"/>
</dbReference>
<keyword evidence="5 6" id="KW-0067">ATP-binding</keyword>
<evidence type="ECO:0000256" key="1">
    <source>
        <dbReference type="ARBA" id="ARBA00022553"/>
    </source>
</evidence>
<keyword evidence="2" id="KW-0808">Transferase</keyword>
<dbReference type="AlphaFoldDB" id="A0A3L6PVD3"/>
<accession>A0A3L6PVD3</accession>
<keyword evidence="9" id="KW-1185">Reference proteome</keyword>
<sequence length="280" mass="30723">MSLHQSPERKGKKNRSNGSDATSRSAAAATLQRWSNPTPLPASRAGRDEMSKPPRPAGSRSFVSIPSLLLLQRRCRPQDGGSVGCFPRIRRKLSRNTYAYTPDPEGHGGGPAPEEVVTVEVPEVPLRELNEITASFSRERLIGQGSYAKVYLATLRGVRHAVVKRLEKPSKHASNVVFLKQLSATPKLTEDRVQEYIDPKLGDQHPPAGALKVPDSSPDNSVTHELFLVVLEPNRQPGCPLQLGRIAVQCLQYDPTFRPSMGTVARVINYAVLRDQQGVV</sequence>
<dbReference type="InterPro" id="IPR011009">
    <property type="entry name" value="Kinase-like_dom_sf"/>
</dbReference>
<feature type="compositionally biased region" description="Low complexity" evidence="7">
    <location>
        <begin position="21"/>
        <end position="30"/>
    </location>
</feature>
<evidence type="ECO:0000256" key="7">
    <source>
        <dbReference type="SAM" id="MobiDB-lite"/>
    </source>
</evidence>
<keyword evidence="3 6" id="KW-0547">Nucleotide-binding</keyword>
<evidence type="ECO:0000313" key="8">
    <source>
        <dbReference type="EMBL" id="RLM65244.1"/>
    </source>
</evidence>
<dbReference type="Gene3D" id="3.30.200.20">
    <property type="entry name" value="Phosphorylase Kinase, domain 1"/>
    <property type="match status" value="1"/>
</dbReference>
<dbReference type="PANTHER" id="PTHR47983">
    <property type="entry name" value="PTO-INTERACTING PROTEIN 1-LIKE"/>
    <property type="match status" value="1"/>
</dbReference>
<dbReference type="GO" id="GO:0005524">
    <property type="term" value="F:ATP binding"/>
    <property type="evidence" value="ECO:0007669"/>
    <property type="project" value="UniProtKB-UniRule"/>
</dbReference>
<dbReference type="OrthoDB" id="719836at2759"/>
<feature type="region of interest" description="Disordered" evidence="7">
    <location>
        <begin position="1"/>
        <end position="61"/>
    </location>
</feature>
<evidence type="ECO:0000256" key="3">
    <source>
        <dbReference type="ARBA" id="ARBA00022741"/>
    </source>
</evidence>